<protein>
    <submittedName>
        <fullName evidence="3">Phosphatidylinositol-4-phosphate 5-kinase like 1</fullName>
    </submittedName>
</protein>
<dbReference type="GO" id="GO:0005829">
    <property type="term" value="C:cytosol"/>
    <property type="evidence" value="ECO:0007669"/>
    <property type="project" value="Ensembl"/>
</dbReference>
<dbReference type="GO" id="GO:0016308">
    <property type="term" value="F:1-phosphatidylinositol-4-phosphate 5-kinase activity"/>
    <property type="evidence" value="ECO:0007669"/>
    <property type="project" value="Ensembl"/>
</dbReference>
<evidence type="ECO:0000259" key="2">
    <source>
        <dbReference type="PROSITE" id="PS51455"/>
    </source>
</evidence>
<keyword evidence="1" id="KW-0067">ATP-binding</keyword>
<dbReference type="InterPro" id="IPR027483">
    <property type="entry name" value="PInositol-4-P-4/5-kinase_C_sf"/>
</dbReference>
<dbReference type="OrthoDB" id="20783at2759"/>
<dbReference type="GO" id="GO:0042995">
    <property type="term" value="C:cell projection"/>
    <property type="evidence" value="ECO:0007669"/>
    <property type="project" value="Ensembl"/>
</dbReference>
<dbReference type="Pfam" id="PF01504">
    <property type="entry name" value="PIP5K"/>
    <property type="match status" value="1"/>
</dbReference>
<dbReference type="GO" id="GO:0010917">
    <property type="term" value="P:negative regulation of mitochondrial membrane potential"/>
    <property type="evidence" value="ECO:0007669"/>
    <property type="project" value="Ensembl"/>
</dbReference>
<dbReference type="PANTHER" id="PTHR23086:SF46">
    <property type="entry name" value="PHOSPHATIDYLINOSITOL 4-PHOSPHATE 5-KINASE-LIKE PROTEIN 1"/>
    <property type="match status" value="1"/>
</dbReference>
<evidence type="ECO:0000313" key="3">
    <source>
        <dbReference type="Ensembl" id="ENSNNAP00000029748.1"/>
    </source>
</evidence>
<gene>
    <name evidence="3" type="primary">PIP5KL1</name>
</gene>
<dbReference type="Gene3D" id="3.30.800.10">
    <property type="entry name" value="Phosphatidylinositol Phosphate Kinase II Beta"/>
    <property type="match status" value="1"/>
</dbReference>
<organism evidence="3 4">
    <name type="scientific">Naja naja</name>
    <name type="common">Indian cobra</name>
    <dbReference type="NCBI Taxonomy" id="35670"/>
    <lineage>
        <taxon>Eukaryota</taxon>
        <taxon>Metazoa</taxon>
        <taxon>Chordata</taxon>
        <taxon>Craniata</taxon>
        <taxon>Vertebrata</taxon>
        <taxon>Euteleostomi</taxon>
        <taxon>Lepidosauria</taxon>
        <taxon>Squamata</taxon>
        <taxon>Bifurcata</taxon>
        <taxon>Unidentata</taxon>
        <taxon>Episquamata</taxon>
        <taxon>Toxicofera</taxon>
        <taxon>Serpentes</taxon>
        <taxon>Colubroidea</taxon>
        <taxon>Elapidae</taxon>
        <taxon>Elapinae</taxon>
        <taxon>Naja</taxon>
    </lineage>
</organism>
<dbReference type="Ensembl" id="ENSNNAT00000031211.1">
    <property type="protein sequence ID" value="ENSNNAP00000029748.1"/>
    <property type="gene ID" value="ENSNNAG00000019071.1"/>
</dbReference>
<keyword evidence="4" id="KW-1185">Reference proteome</keyword>
<keyword evidence="1" id="KW-0808">Transferase</keyword>
<dbReference type="Gene3D" id="3.30.810.10">
    <property type="entry name" value="2-Layer Sandwich"/>
    <property type="match status" value="2"/>
</dbReference>
<dbReference type="InterPro" id="IPR023610">
    <property type="entry name" value="PInositol-4/5-P-5/4-kinase"/>
</dbReference>
<dbReference type="SMART" id="SM00330">
    <property type="entry name" value="PIPKc"/>
    <property type="match status" value="1"/>
</dbReference>
<feature type="domain" description="PIPK" evidence="2">
    <location>
        <begin position="1"/>
        <end position="404"/>
    </location>
</feature>
<dbReference type="PROSITE" id="PS51455">
    <property type="entry name" value="PIPK"/>
    <property type="match status" value="1"/>
</dbReference>
<dbReference type="GO" id="GO:0043065">
    <property type="term" value="P:positive regulation of apoptotic process"/>
    <property type="evidence" value="ECO:0007669"/>
    <property type="project" value="Ensembl"/>
</dbReference>
<name>A0A8C6YJF0_NAJNA</name>
<evidence type="ECO:0000313" key="4">
    <source>
        <dbReference type="Proteomes" id="UP000694559"/>
    </source>
</evidence>
<dbReference type="Proteomes" id="UP000694559">
    <property type="component" value="Unplaced"/>
</dbReference>
<keyword evidence="1" id="KW-0418">Kinase</keyword>
<dbReference type="InterPro" id="IPR027484">
    <property type="entry name" value="PInositol-4-P-5-kinase_N"/>
</dbReference>
<dbReference type="GO" id="GO:0030336">
    <property type="term" value="P:negative regulation of cell migration"/>
    <property type="evidence" value="ECO:0007669"/>
    <property type="project" value="Ensembl"/>
</dbReference>
<dbReference type="GeneTree" id="ENSGT00940000158633"/>
<dbReference type="OMA" id="AYDIKGC"/>
<dbReference type="GO" id="GO:0005886">
    <property type="term" value="C:plasma membrane"/>
    <property type="evidence" value="ECO:0007669"/>
    <property type="project" value="TreeGrafter"/>
</dbReference>
<keyword evidence="1" id="KW-0547">Nucleotide-binding</keyword>
<proteinExistence type="predicted"/>
<dbReference type="GO" id="GO:0005524">
    <property type="term" value="F:ATP binding"/>
    <property type="evidence" value="ECO:0007669"/>
    <property type="project" value="UniProtKB-UniRule"/>
</dbReference>
<dbReference type="GO" id="GO:0051898">
    <property type="term" value="P:negative regulation of phosphatidylinositol 3-kinase/protein kinase B signal transduction"/>
    <property type="evidence" value="ECO:0007669"/>
    <property type="project" value="Ensembl"/>
</dbReference>
<accession>A0A8C6YJF0</accession>
<reference evidence="3" key="1">
    <citation type="submission" date="2025-08" db="UniProtKB">
        <authorList>
            <consortium name="Ensembl"/>
        </authorList>
    </citation>
    <scope>IDENTIFICATION</scope>
</reference>
<dbReference type="GO" id="GO:0046854">
    <property type="term" value="P:phosphatidylinositol phosphate biosynthetic process"/>
    <property type="evidence" value="ECO:0007669"/>
    <property type="project" value="TreeGrafter"/>
</dbReference>
<dbReference type="InterPro" id="IPR002498">
    <property type="entry name" value="PInositol-4-P-4/5-kinase_core"/>
</dbReference>
<evidence type="ECO:0000256" key="1">
    <source>
        <dbReference type="PROSITE-ProRule" id="PRU00781"/>
    </source>
</evidence>
<dbReference type="AlphaFoldDB" id="A0A8C6YJF0"/>
<sequence length="405" mass="47242">MRTYAAPVFSRFRQYLGMADTDFQMSLTCESAYLQFISNSKSQADFFLTFDKRFFLKTQRKREIRFLLTNLSKYLDHMERYPHSILVKFLGVYSIIAPQEKKRYFIIMQSVFYPHERITERYDIKGCQVGRWTEPTVDSSEVIVVFKDNDFEDKVISLNEDQTWLLQQVKLDTQFLKALHVIDYSLLVGLQPLHDDDRFLNDTLGNILAKTRLITSYHMDVNSQNSPSSMLEDGSVSCEYPRRRIARATSNSSSSSSTSSDQILRLYPDYLFPYLKPDRSPEQLIRSEGFMHNVVTPFLMQNSCEDMSCVVGSALCSRSLSDLSGASFAAQHRRILPTSKNPLHTIDGPDYRYYVGIIDLFTVYTFRKKVERLWKSIRYRGQQFSTVEPSYYAQRLCQWVESHTI</sequence>
<reference evidence="3" key="2">
    <citation type="submission" date="2025-09" db="UniProtKB">
        <authorList>
            <consortium name="Ensembl"/>
        </authorList>
    </citation>
    <scope>IDENTIFICATION</scope>
</reference>
<dbReference type="SUPFAM" id="SSF56104">
    <property type="entry name" value="SAICAR synthase-like"/>
    <property type="match status" value="2"/>
</dbReference>
<dbReference type="PANTHER" id="PTHR23086">
    <property type="entry name" value="PHOSPHATIDYLINOSITOL-4-PHOSPHATE 5-KINASE"/>
    <property type="match status" value="1"/>
</dbReference>